<keyword evidence="5" id="KW-0647">Proteasome</keyword>
<comment type="caution">
    <text evidence="5">The sequence shown here is derived from an EMBL/GenBank/DDBJ whole genome shotgun (WGS) entry which is preliminary data.</text>
</comment>
<comment type="subunit">
    <text evidence="4">Component of the 20S proteasome chaperone.</text>
</comment>
<dbReference type="Proteomes" id="UP000189513">
    <property type="component" value="Unassembled WGS sequence"/>
</dbReference>
<keyword evidence="2 4" id="KW-0143">Chaperone</keyword>
<evidence type="ECO:0000313" key="5">
    <source>
        <dbReference type="EMBL" id="ONH67593.1"/>
    </source>
</evidence>
<dbReference type="InterPro" id="IPR016562">
    <property type="entry name" value="Proteasome_assmbl_chp_2_euk"/>
</dbReference>
<dbReference type="SUPFAM" id="SSF159659">
    <property type="entry name" value="Cgl1923-like"/>
    <property type="match status" value="1"/>
</dbReference>
<dbReference type="EMBL" id="MPUK01000004">
    <property type="protein sequence ID" value="ONH67593.1"/>
    <property type="molecule type" value="Genomic_DNA"/>
</dbReference>
<gene>
    <name evidence="5" type="ORF">BON22_2303</name>
</gene>
<evidence type="ECO:0000313" key="6">
    <source>
        <dbReference type="Proteomes" id="UP000189513"/>
    </source>
</evidence>
<organism evidence="5 6">
    <name type="scientific">Cyberlindnera fabianii</name>
    <name type="common">Yeast</name>
    <name type="synonym">Hansenula fabianii</name>
    <dbReference type="NCBI Taxonomy" id="36022"/>
    <lineage>
        <taxon>Eukaryota</taxon>
        <taxon>Fungi</taxon>
        <taxon>Dikarya</taxon>
        <taxon>Ascomycota</taxon>
        <taxon>Saccharomycotina</taxon>
        <taxon>Saccharomycetes</taxon>
        <taxon>Phaffomycetales</taxon>
        <taxon>Phaffomycetaceae</taxon>
        <taxon>Cyberlindnera</taxon>
    </lineage>
</organism>
<comment type="function">
    <text evidence="4">Involved in 20S proteasome assembly.</text>
</comment>
<dbReference type="PANTHER" id="PTHR12970">
    <property type="entry name" value="PROTEASOME ASSEMBLY CHAPERONE 2"/>
    <property type="match status" value="1"/>
</dbReference>
<protein>
    <recommendedName>
        <fullName evidence="1 4">Proteasome assembly chaperone 2</fullName>
    </recommendedName>
</protein>
<name>A0A1V2L6U3_CYBFA</name>
<dbReference type="AlphaFoldDB" id="A0A1V2L6U3"/>
<dbReference type="PIRSF" id="PIRSF010044">
    <property type="entry name" value="UCP010044"/>
    <property type="match status" value="1"/>
</dbReference>
<proteinExistence type="inferred from homology"/>
<dbReference type="InterPro" id="IPR019151">
    <property type="entry name" value="Proteasome_assmbl_chaperone_2"/>
</dbReference>
<dbReference type="OMA" id="PISWKGV"/>
<dbReference type="PANTHER" id="PTHR12970:SF1">
    <property type="entry name" value="PROTEASOME ASSEMBLY CHAPERONE 2"/>
    <property type="match status" value="1"/>
</dbReference>
<evidence type="ECO:0000256" key="2">
    <source>
        <dbReference type="ARBA" id="ARBA00023186"/>
    </source>
</evidence>
<evidence type="ECO:0000256" key="1">
    <source>
        <dbReference type="ARBA" id="ARBA00019186"/>
    </source>
</evidence>
<dbReference type="Pfam" id="PF09754">
    <property type="entry name" value="PAC2"/>
    <property type="match status" value="1"/>
</dbReference>
<dbReference type="GO" id="GO:0005829">
    <property type="term" value="C:cytosol"/>
    <property type="evidence" value="ECO:0007669"/>
    <property type="project" value="TreeGrafter"/>
</dbReference>
<dbReference type="VEuPathDB" id="FungiDB:BON22_2303"/>
<keyword evidence="6" id="KW-1185">Reference proteome</keyword>
<evidence type="ECO:0000256" key="4">
    <source>
        <dbReference type="PIRNR" id="PIRNR010044"/>
    </source>
</evidence>
<dbReference type="InterPro" id="IPR038389">
    <property type="entry name" value="PSMG2_sf"/>
</dbReference>
<reference evidence="6" key="1">
    <citation type="journal article" date="2017" name="Genome Announc.">
        <title>Genome sequences of Cyberlindnera fabianii 65, Pichia kudriavzevii 129, and Saccharomyces cerevisiae 131 isolated from fermented masau fruits in Zimbabwe.</title>
        <authorList>
            <person name="van Rijswijck I.M.H."/>
            <person name="Derks M.F.L."/>
            <person name="Abee T."/>
            <person name="de Ridder D."/>
            <person name="Smid E.J."/>
        </authorList>
    </citation>
    <scope>NUCLEOTIDE SEQUENCE [LARGE SCALE GENOMIC DNA]</scope>
    <source>
        <strain evidence="6">65</strain>
    </source>
</reference>
<dbReference type="GO" id="GO:0000502">
    <property type="term" value="C:proteasome complex"/>
    <property type="evidence" value="ECO:0007669"/>
    <property type="project" value="UniProtKB-KW"/>
</dbReference>
<dbReference type="STRING" id="36022.A0A1V2L6U3"/>
<dbReference type="GO" id="GO:0005634">
    <property type="term" value="C:nucleus"/>
    <property type="evidence" value="ECO:0007669"/>
    <property type="project" value="TreeGrafter"/>
</dbReference>
<evidence type="ECO:0000256" key="3">
    <source>
        <dbReference type="ARBA" id="ARBA00025745"/>
    </source>
</evidence>
<sequence length="256" mass="27996">MAEFFPVSATASKSDILSQLEGSKLIVPSIAIGNVPQLSADLLLHNLGTKLIARLDSTLLYPFASPVDYVLDGSSKQTNEISTGLELYFSDSTKIAVIQQRSPILPGYAKNFLDYLVSFIEASKFTSVIVLDSNEAALREDINIDRPLELYSNNLTENFKSLKVTTSDSSDKLETSFTPFVSALVSELKRATDLTVYALVIYVYEGDNTYDAQVLATETVGVLEVETPKEWKIPVSWSGAYGDRPLPSGLNEGIYG</sequence>
<dbReference type="GO" id="GO:0043248">
    <property type="term" value="P:proteasome assembly"/>
    <property type="evidence" value="ECO:0007669"/>
    <property type="project" value="TreeGrafter"/>
</dbReference>
<dbReference type="Gene3D" id="3.40.50.10900">
    <property type="entry name" value="PAC-like subunit"/>
    <property type="match status" value="1"/>
</dbReference>
<comment type="similarity">
    <text evidence="3 4">Belongs to the PSMG2 family.</text>
</comment>
<accession>A0A1V2L6U3</accession>